<sequence>MIFTSGRAALAHKRTSVWWYGTRFFLVSCLAMVIALVFAPGAAFAETKYGVNDTIAFSKYFVQNNQWGNQYNGWGSGSQTISHDSSQDSSGAWSASFNWSNVLSDDAWHIKAWPSIVDGWQWGAWSANTDLPVKLWDNKDITTSWHFRTDGGSSYRADVAYDLWVHNLDVDTYWPTDEIMIWPWYTDEDTGARSGTYVGTLSANGANWDLYKSWSSNSQSPYGGWTFWKFIRQEKTTQLDNLNIKDFLMYLQWSLPNTSDRISHALSLTGIQAGSEIWYGNGTFSTDSYSVNIS</sequence>
<dbReference type="EMBL" id="BIFT01000002">
    <property type="protein sequence ID" value="GCE29564.1"/>
    <property type="molecule type" value="Genomic_DNA"/>
</dbReference>
<dbReference type="InterPro" id="IPR002594">
    <property type="entry name" value="GH12"/>
</dbReference>
<dbReference type="GO" id="GO:0000272">
    <property type="term" value="P:polysaccharide catabolic process"/>
    <property type="evidence" value="ECO:0007669"/>
    <property type="project" value="InterPro"/>
</dbReference>
<dbReference type="SUPFAM" id="SSF49899">
    <property type="entry name" value="Concanavalin A-like lectins/glucanases"/>
    <property type="match status" value="1"/>
</dbReference>
<dbReference type="Proteomes" id="UP000287171">
    <property type="component" value="Unassembled WGS sequence"/>
</dbReference>
<keyword evidence="3" id="KW-1185">Reference proteome</keyword>
<dbReference type="RefSeq" id="WP_126629805.1">
    <property type="nucleotide sequence ID" value="NZ_BIFT01000002.1"/>
</dbReference>
<dbReference type="InterPro" id="IPR013319">
    <property type="entry name" value="GH11/12"/>
</dbReference>
<gene>
    <name evidence="2" type="ORF">KDA_50480</name>
</gene>
<accession>A0A402BDW0</accession>
<dbReference type="PANTHER" id="PTHR34002">
    <property type="entry name" value="BLR1656 PROTEIN"/>
    <property type="match status" value="1"/>
</dbReference>
<evidence type="ECO:0000256" key="1">
    <source>
        <dbReference type="ARBA" id="ARBA00005519"/>
    </source>
</evidence>
<comment type="similarity">
    <text evidence="1">Belongs to the glycosyl hydrolase 12 (cellulase H) family.</text>
</comment>
<dbReference type="OrthoDB" id="8885070at2"/>
<evidence type="ECO:0000313" key="2">
    <source>
        <dbReference type="EMBL" id="GCE29564.1"/>
    </source>
</evidence>
<name>A0A402BDW0_9CHLR</name>
<dbReference type="AlphaFoldDB" id="A0A402BDW0"/>
<protein>
    <submittedName>
        <fullName evidence="2">Uncharacterized protein</fullName>
    </submittedName>
</protein>
<reference evidence="3" key="1">
    <citation type="submission" date="2018-12" db="EMBL/GenBank/DDBJ databases">
        <title>Tengunoibacter tsumagoiensis gen. nov., sp. nov., Dictyobacter kobayashii sp. nov., D. alpinus sp. nov., and D. joshuensis sp. nov. and description of Dictyobacteraceae fam. nov. within the order Ktedonobacterales isolated from Tengu-no-mugimeshi.</title>
        <authorList>
            <person name="Wang C.M."/>
            <person name="Zheng Y."/>
            <person name="Sakai Y."/>
            <person name="Toyoda A."/>
            <person name="Minakuchi Y."/>
            <person name="Abe K."/>
            <person name="Yokota A."/>
            <person name="Yabe S."/>
        </authorList>
    </citation>
    <scope>NUCLEOTIDE SEQUENCE [LARGE SCALE GENOMIC DNA]</scope>
    <source>
        <strain evidence="3">Uno16</strain>
    </source>
</reference>
<dbReference type="Gene3D" id="2.60.120.180">
    <property type="match status" value="1"/>
</dbReference>
<evidence type="ECO:0000313" key="3">
    <source>
        <dbReference type="Proteomes" id="UP000287171"/>
    </source>
</evidence>
<comment type="caution">
    <text evidence="2">The sequence shown here is derived from an EMBL/GenBank/DDBJ whole genome shotgun (WGS) entry which is preliminary data.</text>
</comment>
<dbReference type="GO" id="GO:0008810">
    <property type="term" value="F:cellulase activity"/>
    <property type="evidence" value="ECO:0007669"/>
    <property type="project" value="InterPro"/>
</dbReference>
<dbReference type="PANTHER" id="PTHR34002:SF9">
    <property type="entry name" value="XYLOGLUCAN-SPECIFIC ENDO-BETA-1,4-GLUCANASE A"/>
    <property type="match status" value="1"/>
</dbReference>
<organism evidence="2 3">
    <name type="scientific">Dictyobacter alpinus</name>
    <dbReference type="NCBI Taxonomy" id="2014873"/>
    <lineage>
        <taxon>Bacteria</taxon>
        <taxon>Bacillati</taxon>
        <taxon>Chloroflexota</taxon>
        <taxon>Ktedonobacteria</taxon>
        <taxon>Ktedonobacterales</taxon>
        <taxon>Dictyobacteraceae</taxon>
        <taxon>Dictyobacter</taxon>
    </lineage>
</organism>
<proteinExistence type="inferred from homology"/>
<dbReference type="InterPro" id="IPR013320">
    <property type="entry name" value="ConA-like_dom_sf"/>
</dbReference>